<protein>
    <submittedName>
        <fullName evidence="1">Uncharacterized protein</fullName>
    </submittedName>
</protein>
<reference evidence="1 2" key="1">
    <citation type="journal article" date="2019" name="Int. J. Syst. Evol. Microbiol.">
        <title>The Global Catalogue of Microorganisms (GCM) 10K type strain sequencing project: providing services to taxonomists for standard genome sequencing and annotation.</title>
        <authorList>
            <consortium name="The Broad Institute Genomics Platform"/>
            <consortium name="The Broad Institute Genome Sequencing Center for Infectious Disease"/>
            <person name="Wu L."/>
            <person name="Ma J."/>
        </authorList>
    </citation>
    <scope>NUCLEOTIDE SEQUENCE [LARGE SCALE GENOMIC DNA]</scope>
    <source>
        <strain evidence="1 2">JCM 15933</strain>
    </source>
</reference>
<evidence type="ECO:0000313" key="2">
    <source>
        <dbReference type="Proteomes" id="UP001501470"/>
    </source>
</evidence>
<accession>A0ABN1ZJH9</accession>
<comment type="caution">
    <text evidence="1">The sequence shown here is derived from an EMBL/GenBank/DDBJ whole genome shotgun (WGS) entry which is preliminary data.</text>
</comment>
<evidence type="ECO:0000313" key="1">
    <source>
        <dbReference type="EMBL" id="GAA1500070.1"/>
    </source>
</evidence>
<gene>
    <name evidence="1" type="ORF">GCM10009827_004730</name>
</gene>
<sequence length="365" mass="39959">MKFGGSGGVILADVDAVSQPQHFDTPRLSAAGRDELARRWALTYAASTMHFVRWKTVQFERFEGSGEWRQKQFVTYHGHPGKPPLNIDAAAQERFVELVARQPPPDDADNGLGELLILGEEATVTGWDPDRPGRTTILRADPIDGTSSLAHCGDGFATVVTVESRRQPGADWKHLGGAIVRSDGLTVSWSRTQVQAHHVVLDLSRLDADKRPNIIDLGPIPPFAAVELDEDVRQAVATSGASVAAHSSKRREALRAKFPDLQVLSNHLDYRAGTTAAWQLCNGMLGFIVELNATTIHDSAHLLPYTLLGGNIVTHEYEPVRIIELIQDHADPTNLEKVVPPYIAFTDRESLEIVKAAARADGRSR</sequence>
<proteinExistence type="predicted"/>
<dbReference type="SUPFAM" id="SSF56655">
    <property type="entry name" value="Carbohydrate phosphatase"/>
    <property type="match status" value="1"/>
</dbReference>
<keyword evidence="2" id="KW-1185">Reference proteome</keyword>
<name>A0ABN1ZJH9_9ACTN</name>
<dbReference type="Proteomes" id="UP001501470">
    <property type="component" value="Unassembled WGS sequence"/>
</dbReference>
<dbReference type="Gene3D" id="3.30.540.10">
    <property type="entry name" value="Fructose-1,6-Bisphosphatase, subunit A, domain 1"/>
    <property type="match status" value="1"/>
</dbReference>
<organism evidence="1 2">
    <name type="scientific">Dactylosporangium maewongense</name>
    <dbReference type="NCBI Taxonomy" id="634393"/>
    <lineage>
        <taxon>Bacteria</taxon>
        <taxon>Bacillati</taxon>
        <taxon>Actinomycetota</taxon>
        <taxon>Actinomycetes</taxon>
        <taxon>Micromonosporales</taxon>
        <taxon>Micromonosporaceae</taxon>
        <taxon>Dactylosporangium</taxon>
    </lineage>
</organism>
<dbReference type="EMBL" id="BAAAQD010000001">
    <property type="protein sequence ID" value="GAA1500070.1"/>
    <property type="molecule type" value="Genomic_DNA"/>
</dbReference>